<name>A0A3S1JLK7_9BACL</name>
<protein>
    <submittedName>
        <fullName evidence="1">Uncharacterized protein</fullName>
    </submittedName>
</protein>
<dbReference type="AlphaFoldDB" id="A0A3S1JLK7"/>
<keyword evidence="2" id="KW-1185">Reference proteome</keyword>
<dbReference type="EMBL" id="RZNX01000010">
    <property type="protein sequence ID" value="RUT28469.1"/>
    <property type="molecule type" value="Genomic_DNA"/>
</dbReference>
<evidence type="ECO:0000313" key="1">
    <source>
        <dbReference type="EMBL" id="RUT28469.1"/>
    </source>
</evidence>
<dbReference type="RefSeq" id="WP_127200608.1">
    <property type="nucleotide sequence ID" value="NZ_RZNX01000010.1"/>
</dbReference>
<organism evidence="1 2">
    <name type="scientific">Paenibacillus zeisoli</name>
    <dbReference type="NCBI Taxonomy" id="2496267"/>
    <lineage>
        <taxon>Bacteria</taxon>
        <taxon>Bacillati</taxon>
        <taxon>Bacillota</taxon>
        <taxon>Bacilli</taxon>
        <taxon>Bacillales</taxon>
        <taxon>Paenibacillaceae</taxon>
        <taxon>Paenibacillus</taxon>
    </lineage>
</organism>
<accession>A0A3S1JLK7</accession>
<sequence length="179" mass="20179">METTVCPWCLTEIVWDEEIGPEEECPHCHNELKGYRTLQINLGDEEEYEEDTDSVDEESQDTLGFWDADEEESSGVVRRVNSFANAGADLLEYESAVERILDAQDDVPECPHCREYMLLAGQEQVNANSGVQQQNAPLLKAPYTLNVYVCSSCFSVSKFLSETDRNQLIRSITTGKNQA</sequence>
<dbReference type="OrthoDB" id="2665608at2"/>
<evidence type="ECO:0000313" key="2">
    <source>
        <dbReference type="Proteomes" id="UP000272464"/>
    </source>
</evidence>
<comment type="caution">
    <text evidence="1">The sequence shown here is derived from an EMBL/GenBank/DDBJ whole genome shotgun (WGS) entry which is preliminary data.</text>
</comment>
<proteinExistence type="predicted"/>
<gene>
    <name evidence="1" type="ORF">EJP77_17820</name>
</gene>
<dbReference type="Proteomes" id="UP000272464">
    <property type="component" value="Unassembled WGS sequence"/>
</dbReference>
<reference evidence="1 2" key="1">
    <citation type="submission" date="2018-12" db="EMBL/GenBank/DDBJ databases">
        <authorList>
            <person name="Sun L."/>
            <person name="Chen Z."/>
        </authorList>
    </citation>
    <scope>NUCLEOTIDE SEQUENCE [LARGE SCALE GENOMIC DNA]</scope>
    <source>
        <strain evidence="1 2">3-5-3</strain>
    </source>
</reference>